<dbReference type="Proteomes" id="UP000515838">
    <property type="component" value="Chromosome"/>
</dbReference>
<reference evidence="2 3" key="1">
    <citation type="submission" date="2020-08" db="EMBL/GenBank/DDBJ databases">
        <title>Streptomycin Non-resistant strain, P. mexicana.</title>
        <authorList>
            <person name="Ganesh-Kumar S."/>
            <person name="Zhe T."/>
            <person name="Yu Z."/>
            <person name="Min Y."/>
        </authorList>
    </citation>
    <scope>NUCLEOTIDE SEQUENCE [LARGE SCALE GENOMIC DNA]</scope>
    <source>
        <strain evidence="2 3">GTZY2</strain>
    </source>
</reference>
<keyword evidence="1" id="KW-0472">Membrane</keyword>
<organism evidence="2 3">
    <name type="scientific">Pseudoxanthomonas mexicana</name>
    <dbReference type="NCBI Taxonomy" id="128785"/>
    <lineage>
        <taxon>Bacteria</taxon>
        <taxon>Pseudomonadati</taxon>
        <taxon>Pseudomonadota</taxon>
        <taxon>Gammaproteobacteria</taxon>
        <taxon>Lysobacterales</taxon>
        <taxon>Lysobacteraceae</taxon>
        <taxon>Pseudoxanthomonas</taxon>
    </lineage>
</organism>
<evidence type="ECO:0000256" key="1">
    <source>
        <dbReference type="SAM" id="Phobius"/>
    </source>
</evidence>
<dbReference type="EMBL" id="CP060731">
    <property type="protein sequence ID" value="QNN77058.1"/>
    <property type="molecule type" value="Genomic_DNA"/>
</dbReference>
<proteinExistence type="predicted"/>
<keyword evidence="1" id="KW-0812">Transmembrane</keyword>
<accession>A0A7G9TAD3</accession>
<keyword evidence="1" id="KW-1133">Transmembrane helix</keyword>
<feature type="transmembrane region" description="Helical" evidence="1">
    <location>
        <begin position="12"/>
        <end position="29"/>
    </location>
</feature>
<dbReference type="GeneID" id="81472117"/>
<gene>
    <name evidence="2" type="ORF">IAE60_14120</name>
</gene>
<name>A0A7G9TAD3_PSEMX</name>
<protein>
    <submittedName>
        <fullName evidence="2">Uncharacterized protein</fullName>
    </submittedName>
</protein>
<dbReference type="PROSITE" id="PS51257">
    <property type="entry name" value="PROKAR_LIPOPROTEIN"/>
    <property type="match status" value="1"/>
</dbReference>
<dbReference type="RefSeq" id="WP_187572745.1">
    <property type="nucleotide sequence ID" value="NZ_CP060731.1"/>
</dbReference>
<dbReference type="AlphaFoldDB" id="A0A7G9TAD3"/>
<sequence>MGQARSLKRIAAWSALSLIVLVACVWLWSMRGPSVDDPLGAEPGQTWVKGRGYAHAVRLMDSGRYAMQVQCDICAEPIQSGTWTRQDHAFVLRHASGSIAMELVPIRVMGCDAPARRGEQHARVPDGVYFKQDDGCADAF</sequence>
<evidence type="ECO:0000313" key="3">
    <source>
        <dbReference type="Proteomes" id="UP000515838"/>
    </source>
</evidence>
<evidence type="ECO:0000313" key="2">
    <source>
        <dbReference type="EMBL" id="QNN77058.1"/>
    </source>
</evidence>